<dbReference type="Proteomes" id="UP000829364">
    <property type="component" value="Chromosome 5"/>
</dbReference>
<feature type="region of interest" description="Disordered" evidence="1">
    <location>
        <begin position="1"/>
        <end position="25"/>
    </location>
</feature>
<evidence type="ECO:0000313" key="3">
    <source>
        <dbReference type="EMBL" id="UNI19734.1"/>
    </source>
</evidence>
<keyword evidence="4" id="KW-1185">Reference proteome</keyword>
<feature type="region of interest" description="Disordered" evidence="1">
    <location>
        <begin position="297"/>
        <end position="389"/>
    </location>
</feature>
<dbReference type="OrthoDB" id="5215300at2759"/>
<organism evidence="3 4">
    <name type="scientific">Purpureocillium takamizusanense</name>
    <dbReference type="NCBI Taxonomy" id="2060973"/>
    <lineage>
        <taxon>Eukaryota</taxon>
        <taxon>Fungi</taxon>
        <taxon>Dikarya</taxon>
        <taxon>Ascomycota</taxon>
        <taxon>Pezizomycotina</taxon>
        <taxon>Sordariomycetes</taxon>
        <taxon>Hypocreomycetidae</taxon>
        <taxon>Hypocreales</taxon>
        <taxon>Ophiocordycipitaceae</taxon>
        <taxon>Purpureocillium</taxon>
    </lineage>
</organism>
<feature type="region of interest" description="Disordered" evidence="1">
    <location>
        <begin position="204"/>
        <end position="228"/>
    </location>
</feature>
<dbReference type="RefSeq" id="XP_047843215.1">
    <property type="nucleotide sequence ID" value="XM_047987231.1"/>
</dbReference>
<sequence length="1068" mass="116555">MAHIDSASPPGRARSPTSTGMHTGPDSYYSNQDITILHFIVAAAQDELDHAPEPKPLPAAVLFKAYDEILPTFGIDPDSDHHLSAFIFRIGGEQGNGTLSDKFQLILGRMGIILEFGDNSTISAATSSTLSTSPSQSHSSRPNSALKPDVVGPSHGVPGAPEVSSWNRAGTPFLANLSVRRHVRPNASNLSAQNAPLSRYLSSQSEIAGDRRSPVSIDGHSTRPENPSPVVFQEAFASKIENSYPVSRHGNSYPTLTGYDPTTRALDVPSAGDRWRDLASVLSGHITRGRDALATHRSEALEISTRPDGATTESGLPPSQDLHEPPVPMLANSGHSHASASGERGHQVCIASPKQSSESPATPLRPIFNDKGASKTVRAPTSSHPANLGKIPFHRAARARELYLASKFFNRWAGRTATKLEREAVARRHMIRFRCFQGWSRAPTLKAPAAEHLRATTAVQKLRRAIAYNEEQLSLAAAALAQASQATMVRAALGRWMCQAAQLMFRRRLGSKSLRAGIKRWSSRTQENAVLGRAASSVAARGVELSAVNRWACQIESSGAELAAAQHLATSFSSTSCLNEWAAQVEVSRRAREHRQLRQVELLNTALDSWGLRARAQAFAWRREYLSVAKAFEQWTEVAHREKVAADAAQHHRSLIGVAKVCGGIGRLQNDCLELKRLHARARLFIGSSRLLATLDAAVDRRKNRMRSMVRRYLMARYAQMSSKRRKRNFYTALDRWKAASQGDVIATQVAEDLHAAGAAALSHRAMLVWHMSAIDDQGLQATARDHYKQAWVDAWLTLTTQHGAGEASAWSVWAAEQQRHSLKAWSIATLQRNGQAHTATVLRQRHGRDKWLRALQQWRNVLNDAGPSTKGQLPLRVTEMSSTKGTNFTGWKSLPPRLSYVRRDHDFPNTPMQTPTRWTGSALPVTSTSRTSRFMATVQEADDESAATSSAAGEPSAWGRHSRGSVASLMARQLPSTTPQAPVPTHLERQRQLGRGLLTRSVPVKPIARHARPNRPSTATGPGRADIPGRSPELVGFTAALQGPKPRRVAPVAPGSPGKPLVTRTET</sequence>
<proteinExistence type="predicted"/>
<dbReference type="EMBL" id="CP086358">
    <property type="protein sequence ID" value="UNI19734.1"/>
    <property type="molecule type" value="Genomic_DNA"/>
</dbReference>
<feature type="region of interest" description="Disordered" evidence="1">
    <location>
        <begin position="941"/>
        <end position="1068"/>
    </location>
</feature>
<feature type="region of interest" description="Disordered" evidence="1">
    <location>
        <begin position="908"/>
        <end position="927"/>
    </location>
</feature>
<gene>
    <name evidence="3" type="ORF">JDV02_005895</name>
</gene>
<dbReference type="KEGG" id="ptkz:JDV02_005895"/>
<dbReference type="InterPro" id="IPR013665">
    <property type="entry name" value="Sfi1_dom"/>
</dbReference>
<dbReference type="GeneID" id="72067844"/>
<reference evidence="3" key="1">
    <citation type="submission" date="2021-11" db="EMBL/GenBank/DDBJ databases">
        <title>Purpureocillium_takamizusanense_genome.</title>
        <authorList>
            <person name="Nguyen N.-H."/>
        </authorList>
    </citation>
    <scope>NUCLEOTIDE SEQUENCE</scope>
    <source>
        <strain evidence="3">PT3</strain>
    </source>
</reference>
<name>A0A9Q8QFA1_9HYPO</name>
<evidence type="ECO:0000313" key="4">
    <source>
        <dbReference type="Proteomes" id="UP000829364"/>
    </source>
</evidence>
<feature type="domain" description="Sfi1 spindle body" evidence="2">
    <location>
        <begin position="394"/>
        <end position="617"/>
    </location>
</feature>
<feature type="compositionally biased region" description="Low complexity" evidence="1">
    <location>
        <begin position="126"/>
        <end position="145"/>
    </location>
</feature>
<evidence type="ECO:0000259" key="2">
    <source>
        <dbReference type="Pfam" id="PF08457"/>
    </source>
</evidence>
<dbReference type="AlphaFoldDB" id="A0A9Q8QFA1"/>
<feature type="compositionally biased region" description="Low complexity" evidence="1">
    <location>
        <begin position="333"/>
        <end position="342"/>
    </location>
</feature>
<evidence type="ECO:0000256" key="1">
    <source>
        <dbReference type="SAM" id="MobiDB-lite"/>
    </source>
</evidence>
<feature type="compositionally biased region" description="Polar residues" evidence="1">
    <location>
        <begin position="911"/>
        <end position="927"/>
    </location>
</feature>
<feature type="compositionally biased region" description="Low complexity" evidence="1">
    <location>
        <begin position="947"/>
        <end position="958"/>
    </location>
</feature>
<dbReference type="Pfam" id="PF08457">
    <property type="entry name" value="Sfi1"/>
    <property type="match status" value="1"/>
</dbReference>
<protein>
    <recommendedName>
        <fullName evidence="2">Sfi1 spindle body domain-containing protein</fullName>
    </recommendedName>
</protein>
<feature type="region of interest" description="Disordered" evidence="1">
    <location>
        <begin position="126"/>
        <end position="164"/>
    </location>
</feature>
<accession>A0A9Q8QFA1</accession>